<dbReference type="SUPFAM" id="SSF54001">
    <property type="entry name" value="Cysteine proteinases"/>
    <property type="match status" value="1"/>
</dbReference>
<dbReference type="PANTHER" id="PTHR46333">
    <property type="entry name" value="CYTOKINESIS PROTEIN 3"/>
    <property type="match status" value="1"/>
</dbReference>
<dbReference type="AlphaFoldDB" id="A0A8H7Y4T6"/>
<evidence type="ECO:0000256" key="1">
    <source>
        <dbReference type="SAM" id="MobiDB-lite"/>
    </source>
</evidence>
<dbReference type="InterPro" id="IPR038765">
    <property type="entry name" value="Papain-like_cys_pep_sf"/>
</dbReference>
<dbReference type="Pfam" id="PF01841">
    <property type="entry name" value="Transglut_core"/>
    <property type="match status" value="1"/>
</dbReference>
<feature type="region of interest" description="Disordered" evidence="1">
    <location>
        <begin position="1"/>
        <end position="21"/>
    </location>
</feature>
<name>A0A8H7Y4T6_PSICU</name>
<dbReference type="InterPro" id="IPR052557">
    <property type="entry name" value="CAP/Cytokinesis_protein"/>
</dbReference>
<dbReference type="InterPro" id="IPR002931">
    <property type="entry name" value="Transglutaminase-like"/>
</dbReference>
<dbReference type="OrthoDB" id="6129702at2759"/>
<dbReference type="PANTHER" id="PTHR46333:SF5">
    <property type="entry name" value="TRANSGLUTAMINASE-LIKE DOMAIN-CONTAINING PROTEIN"/>
    <property type="match status" value="1"/>
</dbReference>
<feature type="domain" description="Transglutaminase-like" evidence="2">
    <location>
        <begin position="177"/>
        <end position="249"/>
    </location>
</feature>
<reference evidence="3" key="1">
    <citation type="submission" date="2021-02" db="EMBL/GenBank/DDBJ databases">
        <title>Psilocybe cubensis genome.</title>
        <authorList>
            <person name="Mckernan K.J."/>
            <person name="Crawford S."/>
            <person name="Trippe A."/>
            <person name="Kane L.T."/>
            <person name="Mclaughlin S."/>
        </authorList>
    </citation>
    <scope>NUCLEOTIDE SEQUENCE [LARGE SCALE GENOMIC DNA]</scope>
    <source>
        <strain evidence="3">MGC-MH-2018</strain>
    </source>
</reference>
<dbReference type="EMBL" id="JAFIQS010000002">
    <property type="protein sequence ID" value="KAG5172837.1"/>
    <property type="molecule type" value="Genomic_DNA"/>
</dbReference>
<evidence type="ECO:0000313" key="3">
    <source>
        <dbReference type="EMBL" id="KAG5172837.1"/>
    </source>
</evidence>
<proteinExistence type="predicted"/>
<comment type="caution">
    <text evidence="3">The sequence shown here is derived from an EMBL/GenBank/DDBJ whole genome shotgun (WGS) entry which is preliminary data.</text>
</comment>
<dbReference type="GO" id="GO:0005737">
    <property type="term" value="C:cytoplasm"/>
    <property type="evidence" value="ECO:0007669"/>
    <property type="project" value="TreeGrafter"/>
</dbReference>
<sequence>MFHPAPAPPVPPRGGMRSPITPVFNVPHKTPCDDNSVDLSRLLARKPPPPPVRSKNFVPATQIVTHIRPVAFHPPPLNLSSKPVVVEEDPVQIVATPYPEIPSCLQCRDFSKVDAHAALFPRTSVHSLQNLALGLEEPFEDEVDKARVIFTWLHCNIAYDAVSFLTGNVQPSTPESTLASGLAVCEGYAGLFEQLGELMGLQVHTVSGHGKGYSYQPLKAGDAIPEKSSGHAWNCILLNGEWHLVDPCWGAGVLTGSGTYEAKFSPHWFISSPSEFGRTHFPTDPSFQLTPEQTTWEEYILAPETPVITSDFHLYGYHPMFLQPSEKHVPERQFVQFSVSKRCQHASMAVADNYLLVISTNDKDFVPLAFSEELDAWTVNIFTPRNGDITLYIVNSVNAQDARGLSIEGFGKAKGRKVMGFKGLAMWSVAHL</sequence>
<dbReference type="SMART" id="SM00460">
    <property type="entry name" value="TGc"/>
    <property type="match status" value="1"/>
</dbReference>
<evidence type="ECO:0000259" key="2">
    <source>
        <dbReference type="SMART" id="SM00460"/>
    </source>
</evidence>
<dbReference type="Gene3D" id="3.10.620.30">
    <property type="match status" value="1"/>
</dbReference>
<protein>
    <recommendedName>
        <fullName evidence="2">Transglutaminase-like domain-containing protein</fullName>
    </recommendedName>
</protein>
<gene>
    <name evidence="3" type="ORF">JR316_002340</name>
</gene>
<organism evidence="3">
    <name type="scientific">Psilocybe cubensis</name>
    <name type="common">Psychedelic mushroom</name>
    <name type="synonym">Stropharia cubensis</name>
    <dbReference type="NCBI Taxonomy" id="181762"/>
    <lineage>
        <taxon>Eukaryota</taxon>
        <taxon>Fungi</taxon>
        <taxon>Dikarya</taxon>
        <taxon>Basidiomycota</taxon>
        <taxon>Agaricomycotina</taxon>
        <taxon>Agaricomycetes</taxon>
        <taxon>Agaricomycetidae</taxon>
        <taxon>Agaricales</taxon>
        <taxon>Agaricineae</taxon>
        <taxon>Strophariaceae</taxon>
        <taxon>Psilocybe</taxon>
    </lineage>
</organism>
<feature type="compositionally biased region" description="Pro residues" evidence="1">
    <location>
        <begin position="1"/>
        <end position="12"/>
    </location>
</feature>
<accession>A0A8H7Y4T6</accession>